<evidence type="ECO:0000256" key="5">
    <source>
        <dbReference type="ARBA" id="ARBA00022771"/>
    </source>
</evidence>
<dbReference type="InterPro" id="IPR015887">
    <property type="entry name" value="DNA_glyclase_Znf_dom_DNA_BS"/>
</dbReference>
<dbReference type="GO" id="GO:0000703">
    <property type="term" value="F:oxidized pyrimidine nucleobase lesion DNA N-glycosylase activity"/>
    <property type="evidence" value="ECO:0007669"/>
    <property type="project" value="TreeGrafter"/>
</dbReference>
<evidence type="ECO:0000256" key="4">
    <source>
        <dbReference type="ARBA" id="ARBA00022763"/>
    </source>
</evidence>
<proteinExistence type="inferred from homology"/>
<dbReference type="SUPFAM" id="SSF81624">
    <property type="entry name" value="N-terminal domain of MutM-like DNA repair proteins"/>
    <property type="match status" value="1"/>
</dbReference>
<keyword evidence="5" id="KW-0863">Zinc-finger</keyword>
<comment type="catalytic activity">
    <reaction evidence="13">
        <text>2'-deoxyribonucleotide-(2'-deoxyribose 5'-phosphate)-2'-deoxyribonucleotide-DNA = a 3'-end 2'-deoxyribonucleotide-(2,3-dehydro-2,3-deoxyribose 5'-phosphate)-DNA + a 5'-end 5'-phospho-2'-deoxyribonucleoside-DNA + H(+)</text>
        <dbReference type="Rhea" id="RHEA:66592"/>
        <dbReference type="Rhea" id="RHEA-COMP:13180"/>
        <dbReference type="Rhea" id="RHEA-COMP:16897"/>
        <dbReference type="Rhea" id="RHEA-COMP:17067"/>
        <dbReference type="ChEBI" id="CHEBI:15378"/>
        <dbReference type="ChEBI" id="CHEBI:136412"/>
        <dbReference type="ChEBI" id="CHEBI:157695"/>
        <dbReference type="ChEBI" id="CHEBI:167181"/>
        <dbReference type="EC" id="4.2.99.18"/>
    </reaction>
</comment>
<dbReference type="InterPro" id="IPR000214">
    <property type="entry name" value="Znf_DNA_glyclase/AP_lyase"/>
</dbReference>
<keyword evidence="12" id="KW-0326">Glycosidase</keyword>
<dbReference type="InterPro" id="IPR012319">
    <property type="entry name" value="FPG_cat"/>
</dbReference>
<keyword evidence="4" id="KW-0227">DNA damage</keyword>
<keyword evidence="7" id="KW-0862">Zinc</keyword>
<evidence type="ECO:0000256" key="2">
    <source>
        <dbReference type="ARBA" id="ARBA00012720"/>
    </source>
</evidence>
<keyword evidence="11" id="KW-0511">Multifunctional enzyme</keyword>
<evidence type="ECO:0000256" key="6">
    <source>
        <dbReference type="ARBA" id="ARBA00022801"/>
    </source>
</evidence>
<gene>
    <name evidence="15" type="ORF">UFOPK2870_01474</name>
    <name evidence="16" type="ORF">UFOPK4293_01257</name>
</gene>
<evidence type="ECO:0000313" key="15">
    <source>
        <dbReference type="EMBL" id="CAB4773991.1"/>
    </source>
</evidence>
<dbReference type="GO" id="GO:0006284">
    <property type="term" value="P:base-excision repair"/>
    <property type="evidence" value="ECO:0007669"/>
    <property type="project" value="InterPro"/>
</dbReference>
<evidence type="ECO:0000256" key="13">
    <source>
        <dbReference type="ARBA" id="ARBA00044632"/>
    </source>
</evidence>
<dbReference type="SMART" id="SM00898">
    <property type="entry name" value="Fapy_DNA_glyco"/>
    <property type="match status" value="1"/>
</dbReference>
<dbReference type="AlphaFoldDB" id="A0A6J7TMF8"/>
<evidence type="ECO:0000256" key="11">
    <source>
        <dbReference type="ARBA" id="ARBA00023268"/>
    </source>
</evidence>
<evidence type="ECO:0000256" key="12">
    <source>
        <dbReference type="ARBA" id="ARBA00023295"/>
    </source>
</evidence>
<comment type="similarity">
    <text evidence="1">Belongs to the FPG family.</text>
</comment>
<dbReference type="Gene3D" id="1.10.8.50">
    <property type="match status" value="1"/>
</dbReference>
<evidence type="ECO:0000313" key="16">
    <source>
        <dbReference type="EMBL" id="CAB5054330.1"/>
    </source>
</evidence>
<feature type="domain" description="FPG-type" evidence="14">
    <location>
        <begin position="224"/>
        <end position="260"/>
    </location>
</feature>
<keyword evidence="9" id="KW-0234">DNA repair</keyword>
<dbReference type="GO" id="GO:0008270">
    <property type="term" value="F:zinc ion binding"/>
    <property type="evidence" value="ECO:0007669"/>
    <property type="project" value="UniProtKB-KW"/>
</dbReference>
<dbReference type="EMBL" id="CAFBQH010000084">
    <property type="protein sequence ID" value="CAB5054330.1"/>
    <property type="molecule type" value="Genomic_DNA"/>
</dbReference>
<protein>
    <recommendedName>
        <fullName evidence="2">DNA-(apurinic or apyrimidinic site) lyase</fullName>
        <ecNumber evidence="2">4.2.99.18</ecNumber>
    </recommendedName>
</protein>
<dbReference type="SUPFAM" id="SSF46946">
    <property type="entry name" value="S13-like H2TH domain"/>
    <property type="match status" value="1"/>
</dbReference>
<evidence type="ECO:0000259" key="14">
    <source>
        <dbReference type="PROSITE" id="PS51066"/>
    </source>
</evidence>
<evidence type="ECO:0000256" key="1">
    <source>
        <dbReference type="ARBA" id="ARBA00009409"/>
    </source>
</evidence>
<dbReference type="Gene3D" id="3.20.190.10">
    <property type="entry name" value="MutM-like, N-terminal"/>
    <property type="match status" value="1"/>
</dbReference>
<dbReference type="PANTHER" id="PTHR42697">
    <property type="entry name" value="ENDONUCLEASE 8"/>
    <property type="match status" value="1"/>
</dbReference>
<evidence type="ECO:0000256" key="3">
    <source>
        <dbReference type="ARBA" id="ARBA00022723"/>
    </source>
</evidence>
<evidence type="ECO:0000256" key="9">
    <source>
        <dbReference type="ARBA" id="ARBA00023204"/>
    </source>
</evidence>
<dbReference type="SUPFAM" id="SSF57716">
    <property type="entry name" value="Glucocorticoid receptor-like (DNA-binding domain)"/>
    <property type="match status" value="1"/>
</dbReference>
<dbReference type="GO" id="GO:0003684">
    <property type="term" value="F:damaged DNA binding"/>
    <property type="evidence" value="ECO:0007669"/>
    <property type="project" value="InterPro"/>
</dbReference>
<dbReference type="InterPro" id="IPR010979">
    <property type="entry name" value="Ribosomal_uS13-like_H2TH"/>
</dbReference>
<reference evidence="16" key="1">
    <citation type="submission" date="2020-05" db="EMBL/GenBank/DDBJ databases">
        <authorList>
            <person name="Chiriac C."/>
            <person name="Salcher M."/>
            <person name="Ghai R."/>
            <person name="Kavagutti S V."/>
        </authorList>
    </citation>
    <scope>NUCLEOTIDE SEQUENCE</scope>
</reference>
<name>A0A6J7TMF8_9ZZZZ</name>
<dbReference type="EC" id="4.2.99.18" evidence="2"/>
<dbReference type="InterPro" id="IPR015886">
    <property type="entry name" value="H2TH_FPG"/>
</dbReference>
<keyword evidence="10" id="KW-0456">Lyase</keyword>
<keyword evidence="8" id="KW-0238">DNA-binding</keyword>
<dbReference type="EMBL" id="CAEZZL010000188">
    <property type="protein sequence ID" value="CAB4773991.1"/>
    <property type="molecule type" value="Genomic_DNA"/>
</dbReference>
<keyword evidence="6" id="KW-0378">Hydrolase</keyword>
<dbReference type="GO" id="GO:0140078">
    <property type="term" value="F:class I DNA-(apurinic or apyrimidinic site) endonuclease activity"/>
    <property type="evidence" value="ECO:0007669"/>
    <property type="project" value="UniProtKB-EC"/>
</dbReference>
<dbReference type="PANTHER" id="PTHR42697:SF1">
    <property type="entry name" value="ENDONUCLEASE 8"/>
    <property type="match status" value="1"/>
</dbReference>
<evidence type="ECO:0000256" key="10">
    <source>
        <dbReference type="ARBA" id="ARBA00023239"/>
    </source>
</evidence>
<evidence type="ECO:0000256" key="8">
    <source>
        <dbReference type="ARBA" id="ARBA00023125"/>
    </source>
</evidence>
<evidence type="ECO:0000256" key="7">
    <source>
        <dbReference type="ARBA" id="ARBA00022833"/>
    </source>
</evidence>
<dbReference type="SMART" id="SM01232">
    <property type="entry name" value="H2TH"/>
    <property type="match status" value="1"/>
</dbReference>
<accession>A0A6J7TMF8</accession>
<dbReference type="PROSITE" id="PS01242">
    <property type="entry name" value="ZF_FPG_1"/>
    <property type="match status" value="1"/>
</dbReference>
<dbReference type="InterPro" id="IPR035937">
    <property type="entry name" value="FPG_N"/>
</dbReference>
<keyword evidence="3" id="KW-0479">Metal-binding</keyword>
<dbReference type="PROSITE" id="PS51066">
    <property type="entry name" value="ZF_FPG_2"/>
    <property type="match status" value="1"/>
</dbReference>
<organism evidence="16">
    <name type="scientific">freshwater metagenome</name>
    <dbReference type="NCBI Taxonomy" id="449393"/>
    <lineage>
        <taxon>unclassified sequences</taxon>
        <taxon>metagenomes</taxon>
        <taxon>ecological metagenomes</taxon>
    </lineage>
</organism>
<sequence>MPEGDANYRAAAELRTALVGKTISRFDASGMDGPSPQLGSAVESVVCHGKHIEMLFDDGIVLHTQTGFRGGWHLYHRGQKWRTRRHLARVIIETEEWVAVAFRVPLVETYREFDQTRHPRAGRRGPDLTNLEADLHECASRLFHYDKPNATIADAMLDSRVMGGITNVYRCEVLWSCGIHPWAKVSEVPQSTCLDLVLTSAAQLRANQYSPVRVTAPDVPGGLAVYGRNGQKCVRCGDVIRLTKMGELARLLYWCPGCQVGCEPYPVRDDSDPIARTMDSHPAGSQFIGDILRHRPAS</sequence>